<dbReference type="EMBL" id="RAQQ01000019">
    <property type="protein sequence ID" value="RKF24856.1"/>
    <property type="molecule type" value="Genomic_DNA"/>
</dbReference>
<evidence type="ECO:0000313" key="9">
    <source>
        <dbReference type="Proteomes" id="UP000285744"/>
    </source>
</evidence>
<dbReference type="InterPro" id="IPR036390">
    <property type="entry name" value="WH_DNA-bd_sf"/>
</dbReference>
<comment type="caution">
    <text evidence="8">The sequence shown here is derived from an EMBL/GenBank/DDBJ whole genome shotgun (WGS) entry which is preliminary data.</text>
</comment>
<dbReference type="GO" id="GO:0046983">
    <property type="term" value="F:protein dimerization activity"/>
    <property type="evidence" value="ECO:0007669"/>
    <property type="project" value="InterPro"/>
</dbReference>
<dbReference type="RefSeq" id="WP_120330759.1">
    <property type="nucleotide sequence ID" value="NZ_RAQQ01000019.1"/>
</dbReference>
<evidence type="ECO:0000256" key="5">
    <source>
        <dbReference type="SAM" id="MobiDB-lite"/>
    </source>
</evidence>
<dbReference type="Pfam" id="PF08100">
    <property type="entry name" value="Dimerisation"/>
    <property type="match status" value="1"/>
</dbReference>
<dbReference type="AlphaFoldDB" id="A0A420EVS2"/>
<feature type="active site" description="Proton acceptor" evidence="4">
    <location>
        <position position="249"/>
    </location>
</feature>
<feature type="domain" description="O-methyltransferase dimerisation" evidence="7">
    <location>
        <begin position="19"/>
        <end position="88"/>
    </location>
</feature>
<dbReference type="InterPro" id="IPR029063">
    <property type="entry name" value="SAM-dependent_MTases_sf"/>
</dbReference>
<dbReference type="CDD" id="cd02440">
    <property type="entry name" value="AdoMet_MTases"/>
    <property type="match status" value="1"/>
</dbReference>
<accession>A0A420EVS2</accession>
<feature type="region of interest" description="Disordered" evidence="5">
    <location>
        <begin position="344"/>
        <end position="369"/>
    </location>
</feature>
<dbReference type="Gene3D" id="1.10.287.1350">
    <property type="match status" value="1"/>
</dbReference>
<evidence type="ECO:0000256" key="3">
    <source>
        <dbReference type="ARBA" id="ARBA00022691"/>
    </source>
</evidence>
<evidence type="ECO:0000256" key="1">
    <source>
        <dbReference type="ARBA" id="ARBA00022603"/>
    </source>
</evidence>
<protein>
    <submittedName>
        <fullName evidence="8">Methyltransferase</fullName>
    </submittedName>
</protein>
<evidence type="ECO:0000259" key="7">
    <source>
        <dbReference type="Pfam" id="PF08100"/>
    </source>
</evidence>
<dbReference type="GO" id="GO:0032259">
    <property type="term" value="P:methylation"/>
    <property type="evidence" value="ECO:0007669"/>
    <property type="project" value="UniProtKB-KW"/>
</dbReference>
<dbReference type="Gene3D" id="3.40.50.150">
    <property type="entry name" value="Vaccinia Virus protein VP39"/>
    <property type="match status" value="1"/>
</dbReference>
<keyword evidence="2 8" id="KW-0808">Transferase</keyword>
<keyword evidence="1 8" id="KW-0489">Methyltransferase</keyword>
<keyword evidence="3" id="KW-0949">S-adenosyl-L-methionine</keyword>
<dbReference type="SUPFAM" id="SSF46785">
    <property type="entry name" value="Winged helix' DNA-binding domain"/>
    <property type="match status" value="1"/>
</dbReference>
<gene>
    <name evidence="8" type="ORF">D7I43_23685</name>
</gene>
<sequence length="369" mass="39473">MSATPRIDLASVTRLTELADYIVPFTIRVMCDLAVADHLVDGPLPVDVLARRVGAHPGALTRGLRALAGRGIFTEVEPEVFGLTPLAEPLRSDHPFSVRECFPLMPPDIYSWARLTHSLRTGETAFGHVHGGAHYYDHFAKHPYECVRFEKSAESVNPFVLRTVLPVLDLAAARTLVDVGAGHGTFVAGLLARHPRLRATLVDLPHVVAEAPAVLERAGVADRCETRGGSFFDPLPAGADVYLLKTIIHDWPDDKAARILRNVRAAARPDSRVVIIESVSRFGNHDDTGKVMDVKALALFGGRTRTEDEFRALLGEAGFQLLRVTPTSSMSVLEAVPVPVTDGHVGAATGGGRPAAGGPAAPTPAGRTA</sequence>
<feature type="domain" description="O-methyltransferase C-terminal" evidence="6">
    <location>
        <begin position="112"/>
        <end position="320"/>
    </location>
</feature>
<dbReference type="InterPro" id="IPR016461">
    <property type="entry name" value="COMT-like"/>
</dbReference>
<dbReference type="InterPro" id="IPR012967">
    <property type="entry name" value="COMT_dimerisation"/>
</dbReference>
<proteinExistence type="predicted"/>
<evidence type="ECO:0000259" key="6">
    <source>
        <dbReference type="Pfam" id="PF00891"/>
    </source>
</evidence>
<dbReference type="PIRSF" id="PIRSF005739">
    <property type="entry name" value="O-mtase"/>
    <property type="match status" value="1"/>
</dbReference>
<organism evidence="8 9">
    <name type="scientific">Micromonospora globbae</name>
    <dbReference type="NCBI Taxonomy" id="1894969"/>
    <lineage>
        <taxon>Bacteria</taxon>
        <taxon>Bacillati</taxon>
        <taxon>Actinomycetota</taxon>
        <taxon>Actinomycetes</taxon>
        <taxon>Micromonosporales</taxon>
        <taxon>Micromonosporaceae</taxon>
        <taxon>Micromonospora</taxon>
    </lineage>
</organism>
<dbReference type="GO" id="GO:0008171">
    <property type="term" value="F:O-methyltransferase activity"/>
    <property type="evidence" value="ECO:0007669"/>
    <property type="project" value="InterPro"/>
</dbReference>
<dbReference type="InterPro" id="IPR036388">
    <property type="entry name" value="WH-like_DNA-bd_sf"/>
</dbReference>
<dbReference type="Proteomes" id="UP000285744">
    <property type="component" value="Unassembled WGS sequence"/>
</dbReference>
<dbReference type="InterPro" id="IPR001077">
    <property type="entry name" value="COMT_C"/>
</dbReference>
<evidence type="ECO:0000256" key="4">
    <source>
        <dbReference type="PIRSR" id="PIRSR005739-1"/>
    </source>
</evidence>
<dbReference type="SUPFAM" id="SSF53335">
    <property type="entry name" value="S-adenosyl-L-methionine-dependent methyltransferases"/>
    <property type="match status" value="1"/>
</dbReference>
<feature type="compositionally biased region" description="Low complexity" evidence="5">
    <location>
        <begin position="356"/>
        <end position="369"/>
    </location>
</feature>
<dbReference type="PANTHER" id="PTHR43712">
    <property type="entry name" value="PUTATIVE (AFU_ORTHOLOGUE AFUA_4G14580)-RELATED"/>
    <property type="match status" value="1"/>
</dbReference>
<evidence type="ECO:0000256" key="2">
    <source>
        <dbReference type="ARBA" id="ARBA00022679"/>
    </source>
</evidence>
<dbReference type="PANTHER" id="PTHR43712:SF2">
    <property type="entry name" value="O-METHYLTRANSFERASE CICE"/>
    <property type="match status" value="1"/>
</dbReference>
<dbReference type="OrthoDB" id="3804952at2"/>
<dbReference type="PROSITE" id="PS51683">
    <property type="entry name" value="SAM_OMT_II"/>
    <property type="match status" value="1"/>
</dbReference>
<dbReference type="Gene3D" id="1.10.10.10">
    <property type="entry name" value="Winged helix-like DNA-binding domain superfamily/Winged helix DNA-binding domain"/>
    <property type="match status" value="1"/>
</dbReference>
<reference evidence="8 9" key="1">
    <citation type="journal article" date="2018" name="Int. J. Syst. Evol. Microbiol.">
        <title>Micromonospora globbae sp. nov., an endophytic actinomycete isolated from roots of Globba winitii C. H. Wright.</title>
        <authorList>
            <person name="Kuncharoen N."/>
            <person name="Pittayakhajonwut P."/>
            <person name="Tanasupawat S."/>
        </authorList>
    </citation>
    <scope>NUCLEOTIDE SEQUENCE [LARGE SCALE GENOMIC DNA]</scope>
    <source>
        <strain evidence="8 9">WPS1-2</strain>
    </source>
</reference>
<name>A0A420EVS2_9ACTN</name>
<dbReference type="Pfam" id="PF00891">
    <property type="entry name" value="Methyltransf_2"/>
    <property type="match status" value="1"/>
</dbReference>
<evidence type="ECO:0000313" key="8">
    <source>
        <dbReference type="EMBL" id="RKF24856.1"/>
    </source>
</evidence>